<dbReference type="InterPro" id="IPR002733">
    <property type="entry name" value="AMMECR1_domain"/>
</dbReference>
<dbReference type="InterPro" id="IPR027485">
    <property type="entry name" value="AMMECR1_N"/>
</dbReference>
<evidence type="ECO:0000313" key="2">
    <source>
        <dbReference type="EMBL" id="KAH3667836.1"/>
    </source>
</evidence>
<dbReference type="SUPFAM" id="SSF143447">
    <property type="entry name" value="AMMECR1-like"/>
    <property type="match status" value="1"/>
</dbReference>
<dbReference type="Proteomes" id="UP000769528">
    <property type="component" value="Unassembled WGS sequence"/>
</dbReference>
<accession>A0A9P8T7D1</accession>
<reference evidence="2" key="2">
    <citation type="submission" date="2021-01" db="EMBL/GenBank/DDBJ databases">
        <authorList>
            <person name="Schikora-Tamarit M.A."/>
        </authorList>
    </citation>
    <scope>NUCLEOTIDE SEQUENCE</scope>
    <source>
        <strain evidence="2">CBS6341</strain>
    </source>
</reference>
<protein>
    <recommendedName>
        <fullName evidence="1">AMMECR1 domain-containing protein</fullName>
    </recommendedName>
</protein>
<proteinExistence type="predicted"/>
<dbReference type="AlphaFoldDB" id="A0A9P8T7D1"/>
<organism evidence="2 3">
    <name type="scientific">Wickerhamomyces mucosus</name>
    <dbReference type="NCBI Taxonomy" id="1378264"/>
    <lineage>
        <taxon>Eukaryota</taxon>
        <taxon>Fungi</taxon>
        <taxon>Dikarya</taxon>
        <taxon>Ascomycota</taxon>
        <taxon>Saccharomycotina</taxon>
        <taxon>Saccharomycetes</taxon>
        <taxon>Phaffomycetales</taxon>
        <taxon>Wickerhamomycetaceae</taxon>
        <taxon>Wickerhamomyces</taxon>
    </lineage>
</organism>
<dbReference type="InterPro" id="IPR036071">
    <property type="entry name" value="AMMECR1_dom_sf"/>
</dbReference>
<dbReference type="NCBIfam" id="TIGR00296">
    <property type="entry name" value="TIGR00296 family protein"/>
    <property type="match status" value="1"/>
</dbReference>
<comment type="caution">
    <text evidence="2">The sequence shown here is derived from an EMBL/GenBank/DDBJ whole genome shotgun (WGS) entry which is preliminary data.</text>
</comment>
<gene>
    <name evidence="2" type="ORF">WICMUC_005236</name>
</gene>
<dbReference type="EMBL" id="JAEUBF010001377">
    <property type="protein sequence ID" value="KAH3667836.1"/>
    <property type="molecule type" value="Genomic_DNA"/>
</dbReference>
<evidence type="ECO:0000313" key="3">
    <source>
        <dbReference type="Proteomes" id="UP000769528"/>
    </source>
</evidence>
<dbReference type="InterPro" id="IPR023473">
    <property type="entry name" value="AMMECR1"/>
</dbReference>
<dbReference type="OrthoDB" id="24630at2759"/>
<keyword evidence="3" id="KW-1185">Reference proteome</keyword>
<dbReference type="PROSITE" id="PS51112">
    <property type="entry name" value="AMMECR1"/>
    <property type="match status" value="1"/>
</dbReference>
<evidence type="ECO:0000259" key="1">
    <source>
        <dbReference type="PROSITE" id="PS51112"/>
    </source>
</evidence>
<dbReference type="PANTHER" id="PTHR13016:SF0">
    <property type="entry name" value="AMME SYNDROME CANDIDATE GENE 1 PROTEIN"/>
    <property type="match status" value="1"/>
</dbReference>
<name>A0A9P8T7D1_9ASCO</name>
<dbReference type="Pfam" id="PF01871">
    <property type="entry name" value="AMMECR1"/>
    <property type="match status" value="1"/>
</dbReference>
<dbReference type="Gene3D" id="3.30.700.20">
    <property type="entry name" value="Hypothetical protein ph0010, domain 1"/>
    <property type="match status" value="1"/>
</dbReference>
<sequence length="207" mass="23719">MSKAYPVYAFHILESHLSNLKPFVSLNDIKAHLTKPPYSINSDDIQLNNSYPLFVTWTTGLEKDLRGCIGTFSPLPLEKGIREYSLIAALQDNRFSPISSDELKTLSAEITILSNFEKVDAFDWVIGKHGIKISFDFNGKHYSSTFLPSVAEEQGWDQAETFKYLIRKSGYSGDYRDVLKRINVTRYQGNKVGVTYNEYRKFIEGFY</sequence>
<dbReference type="PANTHER" id="PTHR13016">
    <property type="entry name" value="AMMECR1 HOMOLOG"/>
    <property type="match status" value="1"/>
</dbReference>
<feature type="domain" description="AMMECR1" evidence="1">
    <location>
        <begin position="7"/>
        <end position="203"/>
    </location>
</feature>
<reference evidence="2" key="1">
    <citation type="journal article" date="2021" name="Open Biol.">
        <title>Shared evolutionary footprints suggest mitochondrial oxidative damage underlies multiple complex I losses in fungi.</title>
        <authorList>
            <person name="Schikora-Tamarit M.A."/>
            <person name="Marcet-Houben M."/>
            <person name="Nosek J."/>
            <person name="Gabaldon T."/>
        </authorList>
    </citation>
    <scope>NUCLEOTIDE SEQUENCE</scope>
    <source>
        <strain evidence="2">CBS6341</strain>
    </source>
</reference>